<dbReference type="RefSeq" id="WP_209556185.1">
    <property type="nucleotide sequence ID" value="NZ_JAEDXU010000001.1"/>
</dbReference>
<dbReference type="InterPro" id="IPR001387">
    <property type="entry name" value="Cro/C1-type_HTH"/>
</dbReference>
<proteinExistence type="predicted"/>
<gene>
    <name evidence="2" type="ORF">I6N96_03995</name>
</gene>
<dbReference type="Pfam" id="PF12844">
    <property type="entry name" value="HTH_19"/>
    <property type="match status" value="1"/>
</dbReference>
<dbReference type="InterPro" id="IPR010982">
    <property type="entry name" value="Lambda_DNA-bd_dom_sf"/>
</dbReference>
<keyword evidence="3" id="KW-1185">Reference proteome</keyword>
<evidence type="ECO:0000259" key="1">
    <source>
        <dbReference type="PROSITE" id="PS50943"/>
    </source>
</evidence>
<dbReference type="Proteomes" id="UP000673375">
    <property type="component" value="Unassembled WGS sequence"/>
</dbReference>
<evidence type="ECO:0000313" key="2">
    <source>
        <dbReference type="EMBL" id="MBP1045426.1"/>
    </source>
</evidence>
<dbReference type="SUPFAM" id="SSF47413">
    <property type="entry name" value="lambda repressor-like DNA-binding domains"/>
    <property type="match status" value="1"/>
</dbReference>
<dbReference type="PROSITE" id="PS50943">
    <property type="entry name" value="HTH_CROC1"/>
    <property type="match status" value="1"/>
</dbReference>
<name>A0ABS4CFU6_9ENTE</name>
<comment type="caution">
    <text evidence="2">The sequence shown here is derived from an EMBL/GenBank/DDBJ whole genome shotgun (WGS) entry which is preliminary data.</text>
</comment>
<evidence type="ECO:0000313" key="3">
    <source>
        <dbReference type="Proteomes" id="UP000673375"/>
    </source>
</evidence>
<dbReference type="CDD" id="cd00093">
    <property type="entry name" value="HTH_XRE"/>
    <property type="match status" value="1"/>
</dbReference>
<accession>A0ABS4CFU6</accession>
<dbReference type="EMBL" id="JAEDXU010000001">
    <property type="protein sequence ID" value="MBP1045426.1"/>
    <property type="molecule type" value="Genomic_DNA"/>
</dbReference>
<protein>
    <submittedName>
        <fullName evidence="2">Helix-turn-helix transcriptional regulator</fullName>
    </submittedName>
</protein>
<feature type="domain" description="HTH cro/C1-type" evidence="1">
    <location>
        <begin position="6"/>
        <end position="38"/>
    </location>
</feature>
<dbReference type="Gene3D" id="1.10.260.40">
    <property type="entry name" value="lambda repressor-like DNA-binding domains"/>
    <property type="match status" value="1"/>
</dbReference>
<reference evidence="2 3" key="1">
    <citation type="submission" date="2020-12" db="EMBL/GenBank/DDBJ databases">
        <title>Vagococcus allomyrinae sp. nov. and Enterococcus lavae sp. nov., isolated from the larvae of Allomyrina dichotoma.</title>
        <authorList>
            <person name="Lee S.D."/>
        </authorList>
    </citation>
    <scope>NUCLEOTIDE SEQUENCE [LARGE SCALE GENOMIC DNA]</scope>
    <source>
        <strain evidence="2 3">BWM-S5</strain>
    </source>
</reference>
<organism evidence="2 3">
    <name type="scientific">Enterococcus larvae</name>
    <dbReference type="NCBI Taxonomy" id="2794352"/>
    <lineage>
        <taxon>Bacteria</taxon>
        <taxon>Bacillati</taxon>
        <taxon>Bacillota</taxon>
        <taxon>Bacilli</taxon>
        <taxon>Lactobacillales</taxon>
        <taxon>Enterococcaceae</taxon>
        <taxon>Enterococcus</taxon>
    </lineage>
</organism>
<sequence length="53" mass="6145">MQGKEIKKVRQQLNMKQNIFAGRLGISKSYLSKIENNEQVCKKYSGLTPKQLF</sequence>